<dbReference type="InterPro" id="IPR020845">
    <property type="entry name" value="AMP-binding_CS"/>
</dbReference>
<dbReference type="KEGG" id="mste:MSTE_03392"/>
<accession>A0A1Z4F0E9</accession>
<dbReference type="InterPro" id="IPR040097">
    <property type="entry name" value="FAAL/FAAC"/>
</dbReference>
<dbReference type="RefSeq" id="WP_096502873.1">
    <property type="nucleotide sequence ID" value="NZ_AP018165.1"/>
</dbReference>
<comment type="similarity">
    <text evidence="1">Belongs to the ATP-dependent AMP-binding enzyme family.</text>
</comment>
<dbReference type="EMBL" id="AP018165">
    <property type="protein sequence ID" value="BAX98693.1"/>
    <property type="molecule type" value="Genomic_DNA"/>
</dbReference>
<organism evidence="4 5">
    <name type="scientific">[Mycobacterium] stephanolepidis</name>
    <dbReference type="NCBI Taxonomy" id="1520670"/>
    <lineage>
        <taxon>Bacteria</taxon>
        <taxon>Bacillati</taxon>
        <taxon>Actinomycetota</taxon>
        <taxon>Actinomycetes</taxon>
        <taxon>Mycobacteriales</taxon>
        <taxon>Mycobacteriaceae</taxon>
        <taxon>Mycobacteroides</taxon>
    </lineage>
</organism>
<gene>
    <name evidence="4" type="ORF">MSTE_03392</name>
</gene>
<feature type="domain" description="AMP-dependent synthetase/ligase" evidence="3">
    <location>
        <begin position="28"/>
        <end position="416"/>
    </location>
</feature>
<evidence type="ECO:0000313" key="4">
    <source>
        <dbReference type="EMBL" id="BAX98693.1"/>
    </source>
</evidence>
<dbReference type="GO" id="GO:0006633">
    <property type="term" value="P:fatty acid biosynthetic process"/>
    <property type="evidence" value="ECO:0007669"/>
    <property type="project" value="TreeGrafter"/>
</dbReference>
<dbReference type="PANTHER" id="PTHR22754">
    <property type="entry name" value="DISCO-INTERACTING PROTEIN 2 DIP2 -RELATED"/>
    <property type="match status" value="1"/>
</dbReference>
<dbReference type="PANTHER" id="PTHR22754:SF32">
    <property type="entry name" value="DISCO-INTERACTING PROTEIN 2"/>
    <property type="match status" value="1"/>
</dbReference>
<evidence type="ECO:0000256" key="2">
    <source>
        <dbReference type="ARBA" id="ARBA00022598"/>
    </source>
</evidence>
<dbReference type="GO" id="GO:0070566">
    <property type="term" value="F:adenylyltransferase activity"/>
    <property type="evidence" value="ECO:0007669"/>
    <property type="project" value="TreeGrafter"/>
</dbReference>
<dbReference type="InterPro" id="IPR000873">
    <property type="entry name" value="AMP-dep_synth/lig_dom"/>
</dbReference>
<keyword evidence="2" id="KW-0436">Ligase</keyword>
<dbReference type="GO" id="GO:0005886">
    <property type="term" value="C:plasma membrane"/>
    <property type="evidence" value="ECO:0007669"/>
    <property type="project" value="TreeGrafter"/>
</dbReference>
<proteinExistence type="inferred from homology"/>
<dbReference type="CDD" id="cd05931">
    <property type="entry name" value="FAAL"/>
    <property type="match status" value="1"/>
</dbReference>
<dbReference type="Proteomes" id="UP000217954">
    <property type="component" value="Chromosome"/>
</dbReference>
<dbReference type="OrthoDB" id="3671040at2"/>
<protein>
    <submittedName>
        <fullName evidence="4">Acyl-CoA synthetase</fullName>
    </submittedName>
</protein>
<dbReference type="AlphaFoldDB" id="A0A1Z4F0E9"/>
<reference evidence="4 5" key="2">
    <citation type="journal article" date="2017" name="Int. J. Syst. Evol. Microbiol.">
        <title>Mycobacterium stephanolepidis sp. nov., a rapidly growing species related to Mycobacterium chelonae, isolated from marine teleost fish, Stephanolepis cirrhifer.</title>
        <authorList>
            <person name="Fukano H."/>
            <person name="Wada S."/>
            <person name="Kurata O."/>
            <person name="Katayama K."/>
            <person name="Fujiwara N."/>
            <person name="Hoshino Y."/>
        </authorList>
    </citation>
    <scope>NUCLEOTIDE SEQUENCE [LARGE SCALE GENOMIC DNA]</scope>
    <source>
        <strain evidence="4 5">NJB0901</strain>
    </source>
</reference>
<dbReference type="Gene3D" id="3.30.300.30">
    <property type="match status" value="1"/>
</dbReference>
<dbReference type="InterPro" id="IPR042099">
    <property type="entry name" value="ANL_N_sf"/>
</dbReference>
<reference evidence="5" key="1">
    <citation type="journal article" date="2017" name="Genome Announc.">
        <title>Complete Genome Sequence of Mycobacterium stephanolepidis.</title>
        <authorList>
            <person name="Fukano H."/>
            <person name="Yoshida M."/>
            <person name="Katayama Y."/>
            <person name="Omatsu T."/>
            <person name="Mizutani T."/>
            <person name="Kurata O."/>
            <person name="Wada S."/>
            <person name="Hoshino Y."/>
        </authorList>
    </citation>
    <scope>NUCLEOTIDE SEQUENCE [LARGE SCALE GENOMIC DNA]</scope>
    <source>
        <strain evidence="5">NJB0901</strain>
    </source>
</reference>
<dbReference type="SUPFAM" id="SSF56801">
    <property type="entry name" value="Acetyl-CoA synthetase-like"/>
    <property type="match status" value="1"/>
</dbReference>
<name>A0A1Z4F0E9_9MYCO</name>
<dbReference type="PROSITE" id="PS00455">
    <property type="entry name" value="AMP_BINDING"/>
    <property type="match status" value="1"/>
</dbReference>
<sequence>MKPLNTLHASIVHALLANAELGADAPSTIVVSESEDAETITHEKLAEASLRAAAILADSGVRPGDRVMICLPTSPAFLTAFFATMALGAIPTAVPLPGGFGAIDVFASKFRRLVAYLEPRAIIAISLVADALKPDISSAIAVHDGEILHIQARDPGTPTMAPRLPAGDDLAFIQCTSGSTGKPKGVMITHANLVNNCEQIRRKCQCGIDDTWVGWLPLNHDMGLIGGTLTPLYSRTRAVQIPPTRFLRQPAEWLLNVSRYQGTITAAPNFAYGYAAARIKDEELDGVDLSSWRFMFCGAEPIQFDTVRRFVERFRHWGLPENSLIPCYGLAEASLAVTVSRPQSIAFDVVDRHALATARIAKDTTPEDPAALTVIDCGTVVDGAEIRITDEDGTVLGENALGRIQFRGPATTAGYFGLPDETAKSMTADGWWDSGDIGYLRDGGLRVTGRAKDIIIIRGANYFPSNFEHAAESVAGVRIGGVAAVGHTAEGEDSESLHLIVETEVDEAVRDSLRRAVRSAVSARTGVLPAAIHLVPKRSIPKTTSGKVQRSKAKRLFVEREQVTQQ</sequence>
<dbReference type="Pfam" id="PF00501">
    <property type="entry name" value="AMP-binding"/>
    <property type="match status" value="1"/>
</dbReference>
<evidence type="ECO:0000256" key="1">
    <source>
        <dbReference type="ARBA" id="ARBA00006432"/>
    </source>
</evidence>
<dbReference type="GO" id="GO:0016874">
    <property type="term" value="F:ligase activity"/>
    <property type="evidence" value="ECO:0007669"/>
    <property type="project" value="UniProtKB-KW"/>
</dbReference>
<evidence type="ECO:0000259" key="3">
    <source>
        <dbReference type="Pfam" id="PF00501"/>
    </source>
</evidence>
<keyword evidence="5" id="KW-1185">Reference proteome</keyword>
<dbReference type="InterPro" id="IPR045851">
    <property type="entry name" value="AMP-bd_C_sf"/>
</dbReference>
<dbReference type="Gene3D" id="3.40.50.12780">
    <property type="entry name" value="N-terminal domain of ligase-like"/>
    <property type="match status" value="1"/>
</dbReference>
<evidence type="ECO:0000313" key="5">
    <source>
        <dbReference type="Proteomes" id="UP000217954"/>
    </source>
</evidence>